<dbReference type="GO" id="GO:0008982">
    <property type="term" value="F:protein-N(PI)-phosphohistidine-sugar phosphotransferase activity"/>
    <property type="evidence" value="ECO:0007669"/>
    <property type="project" value="InterPro"/>
</dbReference>
<dbReference type="PANTHER" id="PTHR34581">
    <property type="entry name" value="PTS SYSTEM N,N'-DIACETYLCHITOBIOSE-SPECIFIC EIIB COMPONENT"/>
    <property type="match status" value="1"/>
</dbReference>
<keyword evidence="4" id="KW-0808">Transferase</keyword>
<evidence type="ECO:0000259" key="8">
    <source>
        <dbReference type="PROSITE" id="PS51100"/>
    </source>
</evidence>
<keyword evidence="3 9" id="KW-0762">Sugar transport</keyword>
<dbReference type="InterPro" id="IPR003501">
    <property type="entry name" value="PTS_EIIB_2/3"/>
</dbReference>
<dbReference type="Proteomes" id="UP000535491">
    <property type="component" value="Unassembled WGS sequence"/>
</dbReference>
<keyword evidence="10" id="KW-1185">Reference proteome</keyword>
<evidence type="ECO:0000256" key="7">
    <source>
        <dbReference type="PROSITE-ProRule" id="PRU00423"/>
    </source>
</evidence>
<keyword evidence="2" id="KW-0597">Phosphoprotein</keyword>
<organism evidence="9 10">
    <name type="scientific">Paenactinomyces guangxiensis</name>
    <dbReference type="NCBI Taxonomy" id="1490290"/>
    <lineage>
        <taxon>Bacteria</taxon>
        <taxon>Bacillati</taxon>
        <taxon>Bacillota</taxon>
        <taxon>Bacilli</taxon>
        <taxon>Bacillales</taxon>
        <taxon>Thermoactinomycetaceae</taxon>
        <taxon>Paenactinomyces</taxon>
    </lineage>
</organism>
<comment type="caution">
    <text evidence="9">The sequence shown here is derived from an EMBL/GenBank/DDBJ whole genome shotgun (WGS) entry which is preliminary data.</text>
</comment>
<name>A0A7W1WQ66_9BACL</name>
<dbReference type="AlphaFoldDB" id="A0A7W1WQ66"/>
<dbReference type="InterPro" id="IPR036095">
    <property type="entry name" value="PTS_EIIB-like_sf"/>
</dbReference>
<dbReference type="GO" id="GO:0016301">
    <property type="term" value="F:kinase activity"/>
    <property type="evidence" value="ECO:0007669"/>
    <property type="project" value="UniProtKB-KW"/>
</dbReference>
<sequence>MRCPIRLIILCNLGISSTALCQKVNEAAVQRGIHLEVTAVGTVEFKKNPKDADLVLLEPQVRHLKSELQQITRKQNIPLELADPIAFVTMDGEKVLNQVLQILKAGSGSERPVRSMKNKSTKE</sequence>
<evidence type="ECO:0000256" key="6">
    <source>
        <dbReference type="ARBA" id="ARBA00022777"/>
    </source>
</evidence>
<dbReference type="Pfam" id="PF02302">
    <property type="entry name" value="PTS_IIB"/>
    <property type="match status" value="1"/>
</dbReference>
<dbReference type="SUPFAM" id="SSF52794">
    <property type="entry name" value="PTS system IIB component-like"/>
    <property type="match status" value="1"/>
</dbReference>
<dbReference type="InterPro" id="IPR051819">
    <property type="entry name" value="PTS_sugar-specific_EIIB"/>
</dbReference>
<feature type="modified residue" description="Phosphocysteine; by EIIA" evidence="7">
    <location>
        <position position="11"/>
    </location>
</feature>
<dbReference type="InterPro" id="IPR013012">
    <property type="entry name" value="PTS_EIIB_3"/>
</dbReference>
<evidence type="ECO:0000313" key="10">
    <source>
        <dbReference type="Proteomes" id="UP000535491"/>
    </source>
</evidence>
<proteinExistence type="predicted"/>
<evidence type="ECO:0000256" key="3">
    <source>
        <dbReference type="ARBA" id="ARBA00022597"/>
    </source>
</evidence>
<accession>A0A7W1WQ66</accession>
<evidence type="ECO:0000256" key="2">
    <source>
        <dbReference type="ARBA" id="ARBA00022553"/>
    </source>
</evidence>
<evidence type="ECO:0000256" key="5">
    <source>
        <dbReference type="ARBA" id="ARBA00022683"/>
    </source>
</evidence>
<feature type="domain" description="PTS EIIB type-3" evidence="8">
    <location>
        <begin position="4"/>
        <end position="109"/>
    </location>
</feature>
<dbReference type="GO" id="GO:0009401">
    <property type="term" value="P:phosphoenolpyruvate-dependent sugar phosphotransferase system"/>
    <property type="evidence" value="ECO:0007669"/>
    <property type="project" value="UniProtKB-KW"/>
</dbReference>
<dbReference type="EMBL" id="JACEIQ010000004">
    <property type="protein sequence ID" value="MBA4493856.1"/>
    <property type="molecule type" value="Genomic_DNA"/>
</dbReference>
<evidence type="ECO:0000256" key="1">
    <source>
        <dbReference type="ARBA" id="ARBA00022448"/>
    </source>
</evidence>
<dbReference type="Gene3D" id="3.40.50.2300">
    <property type="match status" value="1"/>
</dbReference>
<evidence type="ECO:0000313" key="9">
    <source>
        <dbReference type="EMBL" id="MBA4493856.1"/>
    </source>
</evidence>
<keyword evidence="5" id="KW-0598">Phosphotransferase system</keyword>
<dbReference type="PROSITE" id="PS51100">
    <property type="entry name" value="PTS_EIIB_TYPE_3"/>
    <property type="match status" value="1"/>
</dbReference>
<keyword evidence="6" id="KW-0418">Kinase</keyword>
<evidence type="ECO:0000256" key="4">
    <source>
        <dbReference type="ARBA" id="ARBA00022679"/>
    </source>
</evidence>
<dbReference type="PANTHER" id="PTHR34581:SF2">
    <property type="entry name" value="PTS SYSTEM N,N'-DIACETYLCHITOBIOSE-SPECIFIC EIIB COMPONENT"/>
    <property type="match status" value="1"/>
</dbReference>
<protein>
    <submittedName>
        <fullName evidence="9">PTS sugar transporter subunit IIB</fullName>
    </submittedName>
</protein>
<reference evidence="9 10" key="1">
    <citation type="submission" date="2020-07" db="EMBL/GenBank/DDBJ databases">
        <authorList>
            <person name="Feng H."/>
        </authorList>
    </citation>
    <scope>NUCLEOTIDE SEQUENCE [LARGE SCALE GENOMIC DNA]</scope>
    <source>
        <strain evidence="10">s-10</strain>
    </source>
</reference>
<keyword evidence="1" id="KW-0813">Transport</keyword>
<gene>
    <name evidence="9" type="ORF">H1191_05995</name>
</gene>